<name>A0A382QAE9_9ZZZZ</name>
<protein>
    <submittedName>
        <fullName evidence="1">Uncharacterized protein</fullName>
    </submittedName>
</protein>
<evidence type="ECO:0000313" key="1">
    <source>
        <dbReference type="EMBL" id="SVC82533.1"/>
    </source>
</evidence>
<dbReference type="EMBL" id="UINC01113127">
    <property type="protein sequence ID" value="SVC82533.1"/>
    <property type="molecule type" value="Genomic_DNA"/>
</dbReference>
<accession>A0A382QAE9</accession>
<gene>
    <name evidence="1" type="ORF">METZ01_LOCUS335387</name>
</gene>
<reference evidence="1" key="1">
    <citation type="submission" date="2018-05" db="EMBL/GenBank/DDBJ databases">
        <authorList>
            <person name="Lanie J.A."/>
            <person name="Ng W.-L."/>
            <person name="Kazmierczak K.M."/>
            <person name="Andrzejewski T.M."/>
            <person name="Davidsen T.M."/>
            <person name="Wayne K.J."/>
            <person name="Tettelin H."/>
            <person name="Glass J.I."/>
            <person name="Rusch D."/>
            <person name="Podicherti R."/>
            <person name="Tsui H.-C.T."/>
            <person name="Winkler M.E."/>
        </authorList>
    </citation>
    <scope>NUCLEOTIDE SEQUENCE</scope>
</reference>
<sequence length="27" mass="2816">MKLLEGKVVLITGQVISPNGGETIVGY</sequence>
<dbReference type="AlphaFoldDB" id="A0A382QAE9"/>
<proteinExistence type="predicted"/>
<organism evidence="1">
    <name type="scientific">marine metagenome</name>
    <dbReference type="NCBI Taxonomy" id="408172"/>
    <lineage>
        <taxon>unclassified sequences</taxon>
        <taxon>metagenomes</taxon>
        <taxon>ecological metagenomes</taxon>
    </lineage>
</organism>